<comment type="similarity">
    <text evidence="1">Belongs to the SLBP family.</text>
</comment>
<dbReference type="GO" id="GO:0051028">
    <property type="term" value="P:mRNA transport"/>
    <property type="evidence" value="ECO:0007669"/>
    <property type="project" value="TreeGrafter"/>
</dbReference>
<feature type="compositionally biased region" description="Basic and acidic residues" evidence="3">
    <location>
        <begin position="42"/>
        <end position="52"/>
    </location>
</feature>
<dbReference type="PANTHER" id="PTHR17408:SF0">
    <property type="entry name" value="HISTONE RNA HAIRPIN-BINDING PROTEIN"/>
    <property type="match status" value="1"/>
</dbReference>
<proteinExistence type="inferred from homology"/>
<comment type="caution">
    <text evidence="5">The sequence shown here is derived from an EMBL/GenBank/DDBJ whole genome shotgun (WGS) entry which is preliminary data.</text>
</comment>
<dbReference type="InterPro" id="IPR026502">
    <property type="entry name" value="SLBP1/SLBP2"/>
</dbReference>
<evidence type="ECO:0000256" key="1">
    <source>
        <dbReference type="ARBA" id="ARBA00006151"/>
    </source>
</evidence>
<keyword evidence="6" id="KW-1185">Reference proteome</keyword>
<evidence type="ECO:0000256" key="2">
    <source>
        <dbReference type="ARBA" id="ARBA00022884"/>
    </source>
</evidence>
<dbReference type="GO" id="GO:0071204">
    <property type="term" value="C:histone pre-mRNA 3'end processing complex"/>
    <property type="evidence" value="ECO:0007669"/>
    <property type="project" value="TreeGrafter"/>
</dbReference>
<dbReference type="Pfam" id="PF15247">
    <property type="entry name" value="SLBP_RNA_bind"/>
    <property type="match status" value="1"/>
</dbReference>
<feature type="domain" description="Histone RNA hairpin-binding protein RNA-binding" evidence="4">
    <location>
        <begin position="54"/>
        <end position="121"/>
    </location>
</feature>
<evidence type="ECO:0000313" key="5">
    <source>
        <dbReference type="EMBL" id="KAG2430109.1"/>
    </source>
</evidence>
<protein>
    <recommendedName>
        <fullName evidence="4">Histone RNA hairpin-binding protein RNA-binding domain-containing protein</fullName>
    </recommendedName>
</protein>
<dbReference type="AlphaFoldDB" id="A0A835VYB7"/>
<dbReference type="GO" id="GO:0071207">
    <property type="term" value="F:histone pre-mRNA stem-loop binding"/>
    <property type="evidence" value="ECO:0007669"/>
    <property type="project" value="TreeGrafter"/>
</dbReference>
<dbReference type="InterPro" id="IPR029344">
    <property type="entry name" value="SLBP_RNA_bind"/>
</dbReference>
<dbReference type="GO" id="GO:0003729">
    <property type="term" value="F:mRNA binding"/>
    <property type="evidence" value="ECO:0007669"/>
    <property type="project" value="InterPro"/>
</dbReference>
<dbReference type="FunFam" id="1.10.8.1120:FF:000001">
    <property type="entry name" value="Histone RNA hairpin-binding protein-like"/>
    <property type="match status" value="1"/>
</dbReference>
<dbReference type="InterPro" id="IPR038294">
    <property type="entry name" value="SLBP_RNA_bind_sf"/>
</dbReference>
<feature type="region of interest" description="Disordered" evidence="3">
    <location>
        <begin position="29"/>
        <end position="52"/>
    </location>
</feature>
<sequence length="339" mass="35559">MATRMYSGEHVLDTSAEFAVDDVRGPASNGAVVPPTWVKSPVKKDVKPPCKDLDDHRLAQRQKQIDYGKNTLGYQRYLQLIPKDKRKKRDPETPDMYVNNSKRAFEGQIKVWRRLLHKYDQDGDADAGPAAVLSYAERARLASANCDGDVAVSAVASSPTNSSRSRGSLDGYLPPVVASDASGRKRPFKRAFDQLAAENPQPSKLLTSPAGPRPGAPQSAPPATTDAGPAPSTGRCMDPPGPGTSNHGARAGSNLGSGSGAPKAPATAPPAAPRATTAGTAATTMGSPPGSAKKRSAGAAFGRAGAGAGAGGEELFREWEEDDYAGLEQWEDEDVDVQL</sequence>
<keyword evidence="2" id="KW-0694">RNA-binding</keyword>
<feature type="compositionally biased region" description="Low complexity" evidence="3">
    <location>
        <begin position="221"/>
        <end position="234"/>
    </location>
</feature>
<dbReference type="PANTHER" id="PTHR17408">
    <property type="entry name" value="HISTONE RNA HAIRPIN-BINDING PROTEIN"/>
    <property type="match status" value="1"/>
</dbReference>
<dbReference type="Gene3D" id="1.10.8.1120">
    <property type="entry name" value="Histone RNA hairpin-binding protein RNA-binding domain"/>
    <property type="match status" value="1"/>
</dbReference>
<name>A0A835VYB7_CHLIN</name>
<evidence type="ECO:0000313" key="6">
    <source>
        <dbReference type="Proteomes" id="UP000650467"/>
    </source>
</evidence>
<gene>
    <name evidence="5" type="ORF">HXX76_010208</name>
</gene>
<evidence type="ECO:0000256" key="3">
    <source>
        <dbReference type="SAM" id="MobiDB-lite"/>
    </source>
</evidence>
<reference evidence="5" key="1">
    <citation type="journal article" date="2020" name="bioRxiv">
        <title>Comparative genomics of Chlamydomonas.</title>
        <authorList>
            <person name="Craig R.J."/>
            <person name="Hasan A.R."/>
            <person name="Ness R.W."/>
            <person name="Keightley P.D."/>
        </authorList>
    </citation>
    <scope>NUCLEOTIDE SEQUENCE</scope>
    <source>
        <strain evidence="5">SAG 7.73</strain>
    </source>
</reference>
<dbReference type="Proteomes" id="UP000650467">
    <property type="component" value="Unassembled WGS sequence"/>
</dbReference>
<dbReference type="GO" id="GO:0006398">
    <property type="term" value="P:mRNA 3'-end processing by stem-loop binding and cleavage"/>
    <property type="evidence" value="ECO:0007669"/>
    <property type="project" value="TreeGrafter"/>
</dbReference>
<dbReference type="EMBL" id="JAEHOC010000028">
    <property type="protein sequence ID" value="KAG2430109.1"/>
    <property type="molecule type" value="Genomic_DNA"/>
</dbReference>
<feature type="compositionally biased region" description="Low complexity" evidence="3">
    <location>
        <begin position="273"/>
        <end position="303"/>
    </location>
</feature>
<organism evidence="5 6">
    <name type="scientific">Chlamydomonas incerta</name>
    <dbReference type="NCBI Taxonomy" id="51695"/>
    <lineage>
        <taxon>Eukaryota</taxon>
        <taxon>Viridiplantae</taxon>
        <taxon>Chlorophyta</taxon>
        <taxon>core chlorophytes</taxon>
        <taxon>Chlorophyceae</taxon>
        <taxon>CS clade</taxon>
        <taxon>Chlamydomonadales</taxon>
        <taxon>Chlamydomonadaceae</taxon>
        <taxon>Chlamydomonas</taxon>
    </lineage>
</organism>
<accession>A0A835VYB7</accession>
<evidence type="ECO:0000259" key="4">
    <source>
        <dbReference type="Pfam" id="PF15247"/>
    </source>
</evidence>
<dbReference type="OrthoDB" id="265795at2759"/>
<dbReference type="GO" id="GO:0005737">
    <property type="term" value="C:cytoplasm"/>
    <property type="evidence" value="ECO:0007669"/>
    <property type="project" value="TreeGrafter"/>
</dbReference>
<feature type="region of interest" description="Disordered" evidence="3">
    <location>
        <begin position="156"/>
        <end position="315"/>
    </location>
</feature>